<evidence type="ECO:0000313" key="2">
    <source>
        <dbReference type="Proteomes" id="UP000620124"/>
    </source>
</evidence>
<dbReference type="EMBL" id="JACAZI010000013">
    <property type="protein sequence ID" value="KAF7345803.1"/>
    <property type="molecule type" value="Genomic_DNA"/>
</dbReference>
<gene>
    <name evidence="1" type="ORF">MVEN_01601300</name>
</gene>
<accession>A0A8H6XQT9</accession>
<reference evidence="1" key="1">
    <citation type="submission" date="2020-05" db="EMBL/GenBank/DDBJ databases">
        <title>Mycena genomes resolve the evolution of fungal bioluminescence.</title>
        <authorList>
            <person name="Tsai I.J."/>
        </authorList>
    </citation>
    <scope>NUCLEOTIDE SEQUENCE</scope>
    <source>
        <strain evidence="1">CCC161011</strain>
    </source>
</reference>
<sequence>MLLITHLGVVPQSGSLYAQRLTVEQINIVPLSVITTDTARSYVVLLGVANMRKAANATTVPIMFNPAFEVDLGRNEPPDSFSMTQMLMVTPEDSRDLESTGDSVVYSVFFGATRELRLDLDVLYRAIEDEIELDVNNYCGLRA</sequence>
<dbReference type="Proteomes" id="UP000620124">
    <property type="component" value="Unassembled WGS sequence"/>
</dbReference>
<protein>
    <submittedName>
        <fullName evidence="1">Uncharacterized protein</fullName>
    </submittedName>
</protein>
<name>A0A8H6XQT9_9AGAR</name>
<comment type="caution">
    <text evidence="1">The sequence shown here is derived from an EMBL/GenBank/DDBJ whole genome shotgun (WGS) entry which is preliminary data.</text>
</comment>
<dbReference type="OrthoDB" id="629492at2759"/>
<keyword evidence="2" id="KW-1185">Reference proteome</keyword>
<organism evidence="1 2">
    <name type="scientific">Mycena venus</name>
    <dbReference type="NCBI Taxonomy" id="2733690"/>
    <lineage>
        <taxon>Eukaryota</taxon>
        <taxon>Fungi</taxon>
        <taxon>Dikarya</taxon>
        <taxon>Basidiomycota</taxon>
        <taxon>Agaricomycotina</taxon>
        <taxon>Agaricomycetes</taxon>
        <taxon>Agaricomycetidae</taxon>
        <taxon>Agaricales</taxon>
        <taxon>Marasmiineae</taxon>
        <taxon>Mycenaceae</taxon>
        <taxon>Mycena</taxon>
    </lineage>
</organism>
<evidence type="ECO:0000313" key="1">
    <source>
        <dbReference type="EMBL" id="KAF7345803.1"/>
    </source>
</evidence>
<proteinExistence type="predicted"/>
<dbReference type="AlphaFoldDB" id="A0A8H6XQT9"/>